<reference evidence="1" key="1">
    <citation type="journal article" date="2025" name="Int. J. Syst. Evol. Microbiol.">
        <title>Streptomyces citrinus sp. nov., with yellow diffusible pigment.</title>
        <authorList>
            <person name="He Y."/>
            <person name="Yang E."/>
            <person name="Xu J."/>
            <person name="Sun Y."/>
            <person name="Sun L."/>
        </authorList>
    </citation>
    <scope>NUCLEOTIDE SEQUENCE</scope>
    <source>
        <strain evidence="1">Q6</strain>
    </source>
</reference>
<proteinExistence type="predicted"/>
<name>A0ACD5AEE2_9ACTN</name>
<dbReference type="Proteomes" id="UP001432251">
    <property type="component" value="Chromosome"/>
</dbReference>
<organism evidence="1 2">
    <name type="scientific">Streptomyces citrinus</name>
    <dbReference type="NCBI Taxonomy" id="3118173"/>
    <lineage>
        <taxon>Bacteria</taxon>
        <taxon>Bacillati</taxon>
        <taxon>Actinomycetota</taxon>
        <taxon>Actinomycetes</taxon>
        <taxon>Kitasatosporales</taxon>
        <taxon>Streptomycetaceae</taxon>
        <taxon>Streptomyces</taxon>
    </lineage>
</organism>
<evidence type="ECO:0000313" key="2">
    <source>
        <dbReference type="Proteomes" id="UP001432251"/>
    </source>
</evidence>
<gene>
    <name evidence="1" type="ORF">V2W30_21185</name>
</gene>
<protein>
    <submittedName>
        <fullName evidence="1">Uncharacterized protein</fullName>
    </submittedName>
</protein>
<accession>A0ACD5AEE2</accession>
<keyword evidence="2" id="KW-1185">Reference proteome</keyword>
<sequence>MARSSDDADATAPTPAPAPARRLRLGLTLSVAVAAVVGLGIGVPALAGSADSADTAGSAGRSVAPTPELPGKELPGTPAGTQFGGAWTSLLDETDAPSMMRLDIPATATKGDAVRVLVGRSGAFCTAEGRITSRKKHHMTVDTAPRSDCLPEPVTLENLAGTVMWRASADHSIQIDRASGPTSRVPAALVGTWRDGDDTVRVTNGGIGDTVVSGTRTVDGTRCSWSARLMDTAPFQSSPTTHPIALAPAISTTPACKAPYQAYRLQVEDGELTRWSTATTREDHFARVE</sequence>
<dbReference type="EMBL" id="CP146022">
    <property type="protein sequence ID" value="WWQ65582.1"/>
    <property type="molecule type" value="Genomic_DNA"/>
</dbReference>
<evidence type="ECO:0000313" key="1">
    <source>
        <dbReference type="EMBL" id="WWQ65582.1"/>
    </source>
</evidence>